<feature type="compositionally biased region" description="Polar residues" evidence="1">
    <location>
        <begin position="105"/>
        <end position="124"/>
    </location>
</feature>
<reference evidence="2" key="1">
    <citation type="submission" date="2021-05" db="EMBL/GenBank/DDBJ databases">
        <authorList>
            <person name="Alioto T."/>
            <person name="Alioto T."/>
            <person name="Gomez Garrido J."/>
        </authorList>
    </citation>
    <scope>NUCLEOTIDE SEQUENCE</scope>
</reference>
<dbReference type="EMBL" id="HBUF01425354">
    <property type="protein sequence ID" value="CAG6741333.1"/>
    <property type="molecule type" value="Transcribed_RNA"/>
</dbReference>
<name>A0A8D8Z5J3_9HEMI</name>
<feature type="region of interest" description="Disordered" evidence="1">
    <location>
        <begin position="89"/>
        <end position="124"/>
    </location>
</feature>
<dbReference type="AlphaFoldDB" id="A0A8D8Z5J3"/>
<proteinExistence type="predicted"/>
<sequence length="153" mass="17477">MLSQRHNTNAISYWCKEFIRLGASIPREVVVDDGKALVSASCQVFALCPNTNVYIDKCFEALLQELLMRPEKDTVEIFARHRHAHFRDFTKNSLNQPKSEDSARSNDGYSTPVATSPQQTTQTSCVVWQENTGRPIFRATMSLQRFQLISTKY</sequence>
<evidence type="ECO:0000313" key="2">
    <source>
        <dbReference type="EMBL" id="CAG6741333.1"/>
    </source>
</evidence>
<accession>A0A8D8Z5J3</accession>
<protein>
    <submittedName>
        <fullName evidence="2">Uncharacterized protein</fullName>
    </submittedName>
</protein>
<evidence type="ECO:0000256" key="1">
    <source>
        <dbReference type="SAM" id="MobiDB-lite"/>
    </source>
</evidence>
<organism evidence="2">
    <name type="scientific">Cacopsylla melanoneura</name>
    <dbReference type="NCBI Taxonomy" id="428564"/>
    <lineage>
        <taxon>Eukaryota</taxon>
        <taxon>Metazoa</taxon>
        <taxon>Ecdysozoa</taxon>
        <taxon>Arthropoda</taxon>
        <taxon>Hexapoda</taxon>
        <taxon>Insecta</taxon>
        <taxon>Pterygota</taxon>
        <taxon>Neoptera</taxon>
        <taxon>Paraneoptera</taxon>
        <taxon>Hemiptera</taxon>
        <taxon>Sternorrhyncha</taxon>
        <taxon>Psylloidea</taxon>
        <taxon>Psyllidae</taxon>
        <taxon>Psyllinae</taxon>
        <taxon>Cacopsylla</taxon>
    </lineage>
</organism>